<dbReference type="PANTHER" id="PTHR43737:SF1">
    <property type="entry name" value="DUF1501 DOMAIN-CONTAINING PROTEIN"/>
    <property type="match status" value="1"/>
</dbReference>
<name>A0ABU1V7T2_9BURK</name>
<dbReference type="RefSeq" id="WP_204732654.1">
    <property type="nucleotide sequence ID" value="NZ_JAVDWE010000002.1"/>
</dbReference>
<keyword evidence="2" id="KW-1185">Reference proteome</keyword>
<dbReference type="PROSITE" id="PS51318">
    <property type="entry name" value="TAT"/>
    <property type="match status" value="1"/>
</dbReference>
<dbReference type="Proteomes" id="UP001265550">
    <property type="component" value="Unassembled WGS sequence"/>
</dbReference>
<reference evidence="1 2" key="1">
    <citation type="submission" date="2023-07" db="EMBL/GenBank/DDBJ databases">
        <title>Sorghum-associated microbial communities from plants grown in Nebraska, USA.</title>
        <authorList>
            <person name="Schachtman D."/>
        </authorList>
    </citation>
    <scope>NUCLEOTIDE SEQUENCE [LARGE SCALE GENOMIC DNA]</scope>
    <source>
        <strain evidence="1 2">BE240</strain>
    </source>
</reference>
<dbReference type="InterPro" id="IPR010869">
    <property type="entry name" value="DUF1501"/>
</dbReference>
<dbReference type="PANTHER" id="PTHR43737">
    <property type="entry name" value="BLL7424 PROTEIN"/>
    <property type="match status" value="1"/>
</dbReference>
<proteinExistence type="predicted"/>
<comment type="caution">
    <text evidence="1">The sequence shown here is derived from an EMBL/GenBank/DDBJ whole genome shotgun (WGS) entry which is preliminary data.</text>
</comment>
<protein>
    <submittedName>
        <fullName evidence="1">Uncharacterized protein (DUF1501 family)</fullName>
    </submittedName>
</protein>
<accession>A0ABU1V7T2</accession>
<dbReference type="InterPro" id="IPR006311">
    <property type="entry name" value="TAT_signal"/>
</dbReference>
<gene>
    <name evidence="1" type="ORF">J2X09_001219</name>
</gene>
<sequence>MTHAPSTLLPPDSGWRRRQWLQAAGAGLLLGGHGMRAAFATTPQARGQLVVVMLRGALDGLAAVPAIGDPQWNSLRPPPDTPTANPVAPLPLDATFALHPALPTLHGWYTQGQLLVAHAVASPYRERSHFDAQQLLESGGQRPFELATGWLGRALETGGQRGVALSPAMPVALRGARGASTWTPTRGAAPDADLMARIAQTYANDPALAGLLEQALAQRETLGAGTRGPGMGGGAGSAAAFAVLARQAGHFLAEPGGPDVAWLDFDGWDTHTQQVGRLQRQLGALDGGLAALREALGERWADTSVLVMTEFGRSVALNGSGGTDHGTGGVAFLAGGAVAGGRVLTDWPGLGRQALLDGRDLRPTRDVRSLLAPLVQRHLGVGQAAMARVLPGAPMATQDLWRA</sequence>
<organism evidence="1 2">
    <name type="scientific">Hydrogenophaga laconesensis</name>
    <dbReference type="NCBI Taxonomy" id="1805971"/>
    <lineage>
        <taxon>Bacteria</taxon>
        <taxon>Pseudomonadati</taxon>
        <taxon>Pseudomonadota</taxon>
        <taxon>Betaproteobacteria</taxon>
        <taxon>Burkholderiales</taxon>
        <taxon>Comamonadaceae</taxon>
        <taxon>Hydrogenophaga</taxon>
    </lineage>
</organism>
<evidence type="ECO:0000313" key="2">
    <source>
        <dbReference type="Proteomes" id="UP001265550"/>
    </source>
</evidence>
<dbReference type="Pfam" id="PF07394">
    <property type="entry name" value="DUF1501"/>
    <property type="match status" value="1"/>
</dbReference>
<dbReference type="EMBL" id="JAVDWE010000002">
    <property type="protein sequence ID" value="MDR7093487.1"/>
    <property type="molecule type" value="Genomic_DNA"/>
</dbReference>
<evidence type="ECO:0000313" key="1">
    <source>
        <dbReference type="EMBL" id="MDR7093487.1"/>
    </source>
</evidence>